<dbReference type="InterPro" id="IPR035968">
    <property type="entry name" value="ATP_synth_F1_ATPase_gsu"/>
</dbReference>
<evidence type="ECO:0000256" key="8">
    <source>
        <dbReference type="ARBA" id="ARBA00023196"/>
    </source>
</evidence>
<evidence type="ECO:0000256" key="1">
    <source>
        <dbReference type="ARBA" id="ARBA00003456"/>
    </source>
</evidence>
<dbReference type="Gene3D" id="3.40.1380.10">
    <property type="match status" value="1"/>
</dbReference>
<dbReference type="FunFam" id="3.40.1380.10:FF:000006">
    <property type="entry name" value="ATP synthase gamma chain"/>
    <property type="match status" value="1"/>
</dbReference>
<dbReference type="NCBIfam" id="TIGR01146">
    <property type="entry name" value="ATPsyn_F1gamma"/>
    <property type="match status" value="1"/>
</dbReference>
<dbReference type="AlphaFoldDB" id="A0AAD3DL20"/>
<evidence type="ECO:0000313" key="11">
    <source>
        <dbReference type="EMBL" id="GFR43134.1"/>
    </source>
</evidence>
<keyword evidence="5" id="KW-0375">Hydrogen ion transport</keyword>
<evidence type="ECO:0000256" key="6">
    <source>
        <dbReference type="ARBA" id="ARBA00023065"/>
    </source>
</evidence>
<evidence type="ECO:0000256" key="7">
    <source>
        <dbReference type="ARBA" id="ARBA00023136"/>
    </source>
</evidence>
<comment type="caution">
    <text evidence="11">The sequence shown here is derived from an EMBL/GenBank/DDBJ whole genome shotgun (WGS) entry which is preliminary data.</text>
</comment>
<name>A0AAD3DL20_9CHLO</name>
<dbReference type="HAMAP" id="MF_00815">
    <property type="entry name" value="ATP_synth_gamma_bact"/>
    <property type="match status" value="1"/>
</dbReference>
<evidence type="ECO:0000256" key="10">
    <source>
        <dbReference type="ARBA" id="ARBA00031066"/>
    </source>
</evidence>
<dbReference type="PANTHER" id="PTHR11693:SF41">
    <property type="entry name" value="ATP SYNTHASE GAMMA CHAIN, CHLOROPLASTIC"/>
    <property type="match status" value="1"/>
</dbReference>
<comment type="subcellular location">
    <subcellularLocation>
        <location evidence="2">Plastid</location>
        <location evidence="2">Chloroplast thylakoid membrane</location>
        <topology evidence="2">Peripheral membrane protein</topology>
    </subcellularLocation>
</comment>
<keyword evidence="6" id="KW-0406">Ion transport</keyword>
<dbReference type="Proteomes" id="UP001054857">
    <property type="component" value="Unassembled WGS sequence"/>
</dbReference>
<evidence type="ECO:0000256" key="9">
    <source>
        <dbReference type="ARBA" id="ARBA00023310"/>
    </source>
</evidence>
<dbReference type="PROSITE" id="PS00153">
    <property type="entry name" value="ATPASE_GAMMA"/>
    <property type="match status" value="1"/>
</dbReference>
<keyword evidence="7" id="KW-0472">Membrane</keyword>
<evidence type="ECO:0000313" key="12">
    <source>
        <dbReference type="Proteomes" id="UP001054857"/>
    </source>
</evidence>
<dbReference type="FunFam" id="1.10.287.80:FF:000004">
    <property type="entry name" value="ATP synthase gamma chain, chloroplastic"/>
    <property type="match status" value="1"/>
</dbReference>
<dbReference type="FunFam" id="1.10.287.80:FF:000003">
    <property type="entry name" value="ATP synthase gamma chain, chloroplastic"/>
    <property type="match status" value="1"/>
</dbReference>
<organism evidence="11 12">
    <name type="scientific">Astrephomene gubernaculifera</name>
    <dbReference type="NCBI Taxonomy" id="47775"/>
    <lineage>
        <taxon>Eukaryota</taxon>
        <taxon>Viridiplantae</taxon>
        <taxon>Chlorophyta</taxon>
        <taxon>core chlorophytes</taxon>
        <taxon>Chlorophyceae</taxon>
        <taxon>CS clade</taxon>
        <taxon>Chlamydomonadales</taxon>
        <taxon>Astrephomenaceae</taxon>
        <taxon>Astrephomene</taxon>
    </lineage>
</organism>
<protein>
    <recommendedName>
        <fullName evidence="10">F-ATPase gamma subunit</fullName>
    </recommendedName>
</protein>
<dbReference type="GO" id="GO:0046933">
    <property type="term" value="F:proton-transporting ATP synthase activity, rotational mechanism"/>
    <property type="evidence" value="ECO:0007669"/>
    <property type="project" value="InterPro"/>
</dbReference>
<keyword evidence="9" id="KW-0066">ATP synthesis</keyword>
<reference evidence="11 12" key="1">
    <citation type="journal article" date="2021" name="Sci. Rep.">
        <title>Genome sequencing of the multicellular alga Astrephomene provides insights into convergent evolution of germ-soma differentiation.</title>
        <authorList>
            <person name="Yamashita S."/>
            <person name="Yamamoto K."/>
            <person name="Matsuzaki R."/>
            <person name="Suzuki S."/>
            <person name="Yamaguchi H."/>
            <person name="Hirooka S."/>
            <person name="Minakuchi Y."/>
            <person name="Miyagishima S."/>
            <person name="Kawachi M."/>
            <person name="Toyoda A."/>
            <person name="Nozaki H."/>
        </authorList>
    </citation>
    <scope>NUCLEOTIDE SEQUENCE [LARGE SCALE GENOMIC DNA]</scope>
    <source>
        <strain evidence="11 12">NIES-4017</strain>
    </source>
</reference>
<proteinExistence type="inferred from homology"/>
<dbReference type="PANTHER" id="PTHR11693">
    <property type="entry name" value="ATP SYNTHASE GAMMA CHAIN"/>
    <property type="match status" value="1"/>
</dbReference>
<dbReference type="PRINTS" id="PR00126">
    <property type="entry name" value="ATPASEGAMMA"/>
</dbReference>
<dbReference type="InterPro" id="IPR023632">
    <property type="entry name" value="ATP_synth_F1_gsu_CS"/>
</dbReference>
<dbReference type="Pfam" id="PF00231">
    <property type="entry name" value="ATP-synt"/>
    <property type="match status" value="1"/>
</dbReference>
<keyword evidence="12" id="KW-1185">Reference proteome</keyword>
<comment type="similarity">
    <text evidence="3">Belongs to the ATPase gamma chain family.</text>
</comment>
<keyword evidence="8" id="KW-0139">CF(1)</keyword>
<dbReference type="EMBL" id="BMAR01000005">
    <property type="protein sequence ID" value="GFR43134.1"/>
    <property type="molecule type" value="Genomic_DNA"/>
</dbReference>
<dbReference type="CDD" id="cd12151">
    <property type="entry name" value="F1-ATPase_gamma"/>
    <property type="match status" value="1"/>
</dbReference>
<dbReference type="Gene3D" id="1.10.287.80">
    <property type="entry name" value="ATP synthase, gamma subunit, helix hairpin domain"/>
    <property type="match status" value="2"/>
</dbReference>
<evidence type="ECO:0000256" key="2">
    <source>
        <dbReference type="ARBA" id="ARBA00004525"/>
    </source>
</evidence>
<dbReference type="GO" id="GO:0045259">
    <property type="term" value="C:proton-transporting ATP synthase complex"/>
    <property type="evidence" value="ECO:0007669"/>
    <property type="project" value="UniProtKB-KW"/>
</dbReference>
<evidence type="ECO:0000256" key="3">
    <source>
        <dbReference type="ARBA" id="ARBA00007681"/>
    </source>
</evidence>
<gene>
    <name evidence="11" type="ORF">Agub_g4150</name>
</gene>
<dbReference type="InterPro" id="IPR000131">
    <property type="entry name" value="ATP_synth_F1_gsu"/>
</dbReference>
<evidence type="ECO:0000256" key="5">
    <source>
        <dbReference type="ARBA" id="ARBA00022781"/>
    </source>
</evidence>
<comment type="function">
    <text evidence="1">Produces ATP from ADP in the presence of a proton gradient across the membrane. The gamma chain is believed to be important in regulating ATPase activity and the flow of protons through the CF(0) complex.</text>
</comment>
<accession>A0AAD3DL20</accession>
<sequence length="359" mass="39156">MAAIMLASKQGALLRTRFGPTQQHGVARRGSLQVTAGLKEVRDRIASVRNTNKITDAMKLVAAAKVRRAQEAVVNGRPFSENLVKVLYGVNQRIRQEDVDSPLCAVRPVKTVLLVVLTGDRGLCGGYNNFVIKKTEQRIRELTSMGVKVNLVCVGRKGSQYFGRRKQYNLVKSFSLGAAPSTKDAQGIADEIFASFIAQESDKVELVFTKFVSLITSNPTIQTLLPMTPMGELCDVDGKCVDAADDEIFKLTTKGGGFAVEREKATISTETLDPSLIFEQEPAQILDALLPLYMNSCLLRSLQEALASELAARMNAMNNASDNAKELRRVLTIQYNKQRQAKITQELSEIVGGAAATSG</sequence>
<dbReference type="GO" id="GO:0009535">
    <property type="term" value="C:chloroplast thylakoid membrane"/>
    <property type="evidence" value="ECO:0007669"/>
    <property type="project" value="UniProtKB-SubCell"/>
</dbReference>
<evidence type="ECO:0000256" key="4">
    <source>
        <dbReference type="ARBA" id="ARBA00022448"/>
    </source>
</evidence>
<dbReference type="NCBIfam" id="NF004145">
    <property type="entry name" value="PRK05621.1-2"/>
    <property type="match status" value="1"/>
</dbReference>
<dbReference type="SUPFAM" id="SSF52943">
    <property type="entry name" value="ATP synthase (F1-ATPase), gamma subunit"/>
    <property type="match status" value="1"/>
</dbReference>
<keyword evidence="4" id="KW-0813">Transport</keyword>